<evidence type="ECO:0000313" key="2">
    <source>
        <dbReference type="Proteomes" id="UP000192596"/>
    </source>
</evidence>
<protein>
    <submittedName>
        <fullName evidence="1">Uncharacterized protein</fullName>
    </submittedName>
</protein>
<sequence length="103" mass="11364">MAAGPQGDMMLAHIIGKLYAAEETLRNVEDQLTTGRSRAATDPLMAWKVKHGRIAVLAALYCTRFIRRTRDGQRVRQGTQGQNDIGNYADWSAMSESNIAARA</sequence>
<proteinExistence type="predicted"/>
<dbReference type="AlphaFoldDB" id="A0A1V8STG0"/>
<dbReference type="EMBL" id="NAJO01000027">
    <property type="protein sequence ID" value="OQO02485.1"/>
    <property type="molecule type" value="Genomic_DNA"/>
</dbReference>
<organism evidence="1 2">
    <name type="scientific">Cryoendolithus antarcticus</name>
    <dbReference type="NCBI Taxonomy" id="1507870"/>
    <lineage>
        <taxon>Eukaryota</taxon>
        <taxon>Fungi</taxon>
        <taxon>Dikarya</taxon>
        <taxon>Ascomycota</taxon>
        <taxon>Pezizomycotina</taxon>
        <taxon>Dothideomycetes</taxon>
        <taxon>Dothideomycetidae</taxon>
        <taxon>Cladosporiales</taxon>
        <taxon>Cladosporiaceae</taxon>
        <taxon>Cryoendolithus</taxon>
    </lineage>
</organism>
<accession>A0A1V8STG0</accession>
<gene>
    <name evidence="1" type="ORF">B0A48_12012</name>
</gene>
<keyword evidence="2" id="KW-1185">Reference proteome</keyword>
<reference evidence="2" key="1">
    <citation type="submission" date="2017-03" db="EMBL/GenBank/DDBJ databases">
        <title>Genomes of endolithic fungi from Antarctica.</title>
        <authorList>
            <person name="Coleine C."/>
            <person name="Masonjones S."/>
            <person name="Stajich J.E."/>
        </authorList>
    </citation>
    <scope>NUCLEOTIDE SEQUENCE [LARGE SCALE GENOMIC DNA]</scope>
    <source>
        <strain evidence="2">CCFEE 5527</strain>
    </source>
</reference>
<dbReference type="Proteomes" id="UP000192596">
    <property type="component" value="Unassembled WGS sequence"/>
</dbReference>
<evidence type="ECO:0000313" key="1">
    <source>
        <dbReference type="EMBL" id="OQO02485.1"/>
    </source>
</evidence>
<comment type="caution">
    <text evidence="1">The sequence shown here is derived from an EMBL/GenBank/DDBJ whole genome shotgun (WGS) entry which is preliminary data.</text>
</comment>
<name>A0A1V8STG0_9PEZI</name>
<dbReference type="InParanoid" id="A0A1V8STG0"/>